<dbReference type="EMBL" id="ASRX01000005">
    <property type="protein sequence ID" value="EYF08039.1"/>
    <property type="molecule type" value="Genomic_DNA"/>
</dbReference>
<dbReference type="InterPro" id="IPR041375">
    <property type="entry name" value="VapC45_PIN-like"/>
</dbReference>
<name>A0A017TFQ7_9BACT</name>
<protein>
    <recommendedName>
        <fullName evidence="1">VapC45 PIN like domain-containing protein</fullName>
    </recommendedName>
</protein>
<dbReference type="Pfam" id="PF18478">
    <property type="entry name" value="PIN_10"/>
    <property type="match status" value="1"/>
</dbReference>
<dbReference type="RefSeq" id="WP_156040447.1">
    <property type="nucleotide sequence ID" value="NZ_ASRX01000005.1"/>
</dbReference>
<evidence type="ECO:0000313" key="3">
    <source>
        <dbReference type="Proteomes" id="UP000019678"/>
    </source>
</evidence>
<dbReference type="AlphaFoldDB" id="A0A017TFQ7"/>
<dbReference type="STRING" id="1192034.CAP_5799"/>
<evidence type="ECO:0000259" key="1">
    <source>
        <dbReference type="Pfam" id="PF18478"/>
    </source>
</evidence>
<dbReference type="OrthoDB" id="6956264at2"/>
<dbReference type="Proteomes" id="UP000019678">
    <property type="component" value="Unassembled WGS sequence"/>
</dbReference>
<gene>
    <name evidence="2" type="ORF">CAP_5799</name>
</gene>
<accession>A0A017TFQ7</accession>
<reference evidence="2 3" key="1">
    <citation type="submission" date="2013-05" db="EMBL/GenBank/DDBJ databases">
        <title>Genome assembly of Chondromyces apiculatus DSM 436.</title>
        <authorList>
            <person name="Sharma G."/>
            <person name="Khatri I."/>
            <person name="Kaur C."/>
            <person name="Mayilraj S."/>
            <person name="Subramanian S."/>
        </authorList>
    </citation>
    <scope>NUCLEOTIDE SEQUENCE [LARGE SCALE GENOMIC DNA]</scope>
    <source>
        <strain evidence="2 3">DSM 436</strain>
    </source>
</reference>
<organism evidence="2 3">
    <name type="scientific">Chondromyces apiculatus DSM 436</name>
    <dbReference type="NCBI Taxonomy" id="1192034"/>
    <lineage>
        <taxon>Bacteria</taxon>
        <taxon>Pseudomonadati</taxon>
        <taxon>Myxococcota</taxon>
        <taxon>Polyangia</taxon>
        <taxon>Polyangiales</taxon>
        <taxon>Polyangiaceae</taxon>
        <taxon>Chondromyces</taxon>
    </lineage>
</organism>
<keyword evidence="3" id="KW-1185">Reference proteome</keyword>
<proteinExistence type="predicted"/>
<feature type="domain" description="VapC45 PIN like" evidence="1">
    <location>
        <begin position="9"/>
        <end position="56"/>
    </location>
</feature>
<comment type="caution">
    <text evidence="2">The sequence shown here is derived from an EMBL/GenBank/DDBJ whole genome shotgun (WGS) entry which is preliminary data.</text>
</comment>
<evidence type="ECO:0000313" key="2">
    <source>
        <dbReference type="EMBL" id="EYF08039.1"/>
    </source>
</evidence>
<sequence>MKLPEPFTYFVDRSLGREVVVQALRAAGEQVHAHDDLFPQNTPDTTWLTDVGQRGWWS</sequence>